<gene>
    <name evidence="2" type="ORF">QJS10_CPB22g01017</name>
</gene>
<accession>A0AAV9BZZ4</accession>
<proteinExistence type="predicted"/>
<keyword evidence="3" id="KW-1185">Reference proteome</keyword>
<reference evidence="2" key="2">
    <citation type="submission" date="2023-06" db="EMBL/GenBank/DDBJ databases">
        <authorList>
            <person name="Ma L."/>
            <person name="Liu K.-W."/>
            <person name="Li Z."/>
            <person name="Hsiao Y.-Y."/>
            <person name="Qi Y."/>
            <person name="Fu T."/>
            <person name="Tang G."/>
            <person name="Zhang D."/>
            <person name="Sun W.-H."/>
            <person name="Liu D.-K."/>
            <person name="Li Y."/>
            <person name="Chen G.-Z."/>
            <person name="Liu X.-D."/>
            <person name="Liao X.-Y."/>
            <person name="Jiang Y.-T."/>
            <person name="Yu X."/>
            <person name="Hao Y."/>
            <person name="Huang J."/>
            <person name="Zhao X.-W."/>
            <person name="Ke S."/>
            <person name="Chen Y.-Y."/>
            <person name="Wu W.-L."/>
            <person name="Hsu J.-L."/>
            <person name="Lin Y.-F."/>
            <person name="Huang M.-D."/>
            <person name="Li C.-Y."/>
            <person name="Huang L."/>
            <person name="Wang Z.-W."/>
            <person name="Zhao X."/>
            <person name="Zhong W.-Y."/>
            <person name="Peng D.-H."/>
            <person name="Ahmad S."/>
            <person name="Lan S."/>
            <person name="Zhang J.-S."/>
            <person name="Tsai W.-C."/>
            <person name="Van De Peer Y."/>
            <person name="Liu Z.-J."/>
        </authorList>
    </citation>
    <scope>NUCLEOTIDE SEQUENCE</scope>
    <source>
        <strain evidence="2">CP</strain>
        <tissue evidence="2">Leaves</tissue>
    </source>
</reference>
<dbReference type="InterPro" id="IPR057425">
    <property type="entry name" value="DUF2921_N"/>
</dbReference>
<evidence type="ECO:0000259" key="1">
    <source>
        <dbReference type="Pfam" id="PF25333"/>
    </source>
</evidence>
<name>A0AAV9BZZ4_ACOCL</name>
<evidence type="ECO:0000313" key="2">
    <source>
        <dbReference type="EMBL" id="KAK1281916.1"/>
    </source>
</evidence>
<dbReference type="PANTHER" id="PTHR33389:SF20">
    <property type="match status" value="1"/>
</dbReference>
<feature type="domain" description="DUF2921" evidence="1">
    <location>
        <begin position="2"/>
        <end position="63"/>
    </location>
</feature>
<protein>
    <recommendedName>
        <fullName evidence="1">DUF2921 domain-containing protein</fullName>
    </recommendedName>
</protein>
<dbReference type="PANTHER" id="PTHR33389">
    <property type="entry name" value="FAMILY PROTEIN, PUTATIVE (DUF2921)-RELATED"/>
    <property type="match status" value="1"/>
</dbReference>
<feature type="domain" description="DUF2921" evidence="1">
    <location>
        <begin position="127"/>
        <end position="272"/>
    </location>
</feature>
<dbReference type="EMBL" id="JAUJYO010000022">
    <property type="protein sequence ID" value="KAK1281916.1"/>
    <property type="molecule type" value="Genomic_DNA"/>
</dbReference>
<reference evidence="2" key="1">
    <citation type="journal article" date="2023" name="Nat. Commun.">
        <title>Diploid and tetraploid genomes of Acorus and the evolution of monocots.</title>
        <authorList>
            <person name="Ma L."/>
            <person name="Liu K.W."/>
            <person name="Li Z."/>
            <person name="Hsiao Y.Y."/>
            <person name="Qi Y."/>
            <person name="Fu T."/>
            <person name="Tang G.D."/>
            <person name="Zhang D."/>
            <person name="Sun W.H."/>
            <person name="Liu D.K."/>
            <person name="Li Y."/>
            <person name="Chen G.Z."/>
            <person name="Liu X.D."/>
            <person name="Liao X.Y."/>
            <person name="Jiang Y.T."/>
            <person name="Yu X."/>
            <person name="Hao Y."/>
            <person name="Huang J."/>
            <person name="Zhao X.W."/>
            <person name="Ke S."/>
            <person name="Chen Y.Y."/>
            <person name="Wu W.L."/>
            <person name="Hsu J.L."/>
            <person name="Lin Y.F."/>
            <person name="Huang M.D."/>
            <person name="Li C.Y."/>
            <person name="Huang L."/>
            <person name="Wang Z.W."/>
            <person name="Zhao X."/>
            <person name="Zhong W.Y."/>
            <person name="Peng D.H."/>
            <person name="Ahmad S."/>
            <person name="Lan S."/>
            <person name="Zhang J.S."/>
            <person name="Tsai W.C."/>
            <person name="Van de Peer Y."/>
            <person name="Liu Z.J."/>
        </authorList>
    </citation>
    <scope>NUCLEOTIDE SEQUENCE</scope>
    <source>
        <strain evidence="2">CP</strain>
    </source>
</reference>
<dbReference type="AlphaFoldDB" id="A0AAV9BZZ4"/>
<dbReference type="Pfam" id="PF25333">
    <property type="entry name" value="DUF2921_N"/>
    <property type="match status" value="2"/>
</dbReference>
<organism evidence="2 3">
    <name type="scientific">Acorus calamus</name>
    <name type="common">Sweet flag</name>
    <dbReference type="NCBI Taxonomy" id="4465"/>
    <lineage>
        <taxon>Eukaryota</taxon>
        <taxon>Viridiplantae</taxon>
        <taxon>Streptophyta</taxon>
        <taxon>Embryophyta</taxon>
        <taxon>Tracheophyta</taxon>
        <taxon>Spermatophyta</taxon>
        <taxon>Magnoliopsida</taxon>
        <taxon>Liliopsida</taxon>
        <taxon>Acoraceae</taxon>
        <taxon>Acorus</taxon>
    </lineage>
</organism>
<sequence>MVMQDLQCESKINGDGVSSARVSAVLRAMPPQVNFRGKRRSGLSGMTLSTGGVWDSSSGQLCMSVLIGTISSIANSGDGSYFPLLFKKTVITSELMSMFPDLHLSYTYSKIHLARALLEMDKFDLSMKIKKLFFIYPNEENNDEQVGLPTLYDDLTLHTPFSTIQSHGWNSPFLILEVLSLSSSFGRYRWYQNASTITEYNPLLNISAYLNITGQPNMNDLPLSLEGLYNTLNGKMYLIGCRDVTDSTSGLQNGMDCLLQVMVEYPPKNSWWFVIPTAKSCIHEKVQSDAKNKMV</sequence>
<dbReference type="Proteomes" id="UP001180020">
    <property type="component" value="Unassembled WGS sequence"/>
</dbReference>
<evidence type="ECO:0000313" key="3">
    <source>
        <dbReference type="Proteomes" id="UP001180020"/>
    </source>
</evidence>
<comment type="caution">
    <text evidence="2">The sequence shown here is derived from an EMBL/GenBank/DDBJ whole genome shotgun (WGS) entry which is preliminary data.</text>
</comment>